<protein>
    <submittedName>
        <fullName evidence="3">Uncharacterized protein</fullName>
    </submittedName>
</protein>
<evidence type="ECO:0000313" key="3">
    <source>
        <dbReference type="EMBL" id="RYM34505.1"/>
    </source>
</evidence>
<evidence type="ECO:0000313" key="4">
    <source>
        <dbReference type="Proteomes" id="UP000293952"/>
    </source>
</evidence>
<dbReference type="EMBL" id="SETE01000002">
    <property type="protein sequence ID" value="RYM34505.1"/>
    <property type="molecule type" value="Genomic_DNA"/>
</dbReference>
<comment type="caution">
    <text evidence="3">The sequence shown here is derived from an EMBL/GenBank/DDBJ whole genome shotgun (WGS) entry which is preliminary data.</text>
</comment>
<evidence type="ECO:0000256" key="2">
    <source>
        <dbReference type="SAM" id="Phobius"/>
    </source>
</evidence>
<keyword evidence="2" id="KW-0812">Transmembrane</keyword>
<sequence length="965" mass="106853">MSTKKDKKKKSVLKRILQITGITFLLLIIAIILIPIFFKDEIKEMALKEANKMLKANVAVGDFDLTIFSSFPKMKLAFDDVSVTGRDEFEGVKLIDMKSFEAKLDFWSVINMEDIAVRSVVLVQPNIHVKILESGLANYDIMKTSEEMAEEDIDTTSSPFKFSLEYYEIKDGNIKYDDRLGNMFAEIKNINHSGSGDMTADVIDFETKTKIDELTYKMAGATYLSKVKTDLVMNILIESKEGSDKFTLKQNELTLNALKLSFDGFYEMFKGYDNMDLKLKADKTSFKDLLSLIPAFYHTGYESMVAKGTLSLNAFVKGKYDDVNYPAWDVAAKVNGASIVYPDMPASIDNISIVGGSKFPGGTELDKATVDIDQFKATFVGNTIDANFYMKNPMTDPYLKSKIHANIDLATIGQVYPLAEGEQYTGKLTSDISIEGKMSTIEKEEYDKFNATGTLNLKGFHYASVDLPAPVDIEDLLFEFSPQQLKLANLKATMGKSDFSLNGEVKNYIGYMFNEGDLQGVFNYHSNLLDIDEIMPPSATTSETASTEETTATTDAPAGEEEGIPVPKKIDFVLNTTINKIKYDGMDINAVKGRVILRNEEAILEDLNMQTLGGTVALNGKYNTQNKAVPKIEFRYSLKDLDIQELTKNFITIDKLAPVAKYTSGKISSDFAMTTSLKPSLEPIFETLAGNGSLFSNRVTISGFGPLEKLAETIKIPKLSKQTLDNIRATFEFSEGKVLVKPFDIKMGKINTTVGGTTSFLQEIDYEIKMNIPKEEIPGELLKIAEQAIEQAKKIPGFKMKELPANIPITALVTNTIKDPKVKTNMKEKLMELGGDIKGGVKDLIDDTVDKAKDSIKGIVDDKVNEAKAAVEKKKQEILDAAQKQADNIKAEGKKLANSTRDEADKNAKKLMDEAGSNPLKKKGAEIAGKKLREKGEEAAQKIESEAKSRADDVMNKARDKANSL</sequence>
<dbReference type="Proteomes" id="UP000293952">
    <property type="component" value="Unassembled WGS sequence"/>
</dbReference>
<dbReference type="AlphaFoldDB" id="A0A4Q4KME4"/>
<evidence type="ECO:0000256" key="1">
    <source>
        <dbReference type="SAM" id="MobiDB-lite"/>
    </source>
</evidence>
<feature type="region of interest" description="Disordered" evidence="1">
    <location>
        <begin position="538"/>
        <end position="563"/>
    </location>
</feature>
<feature type="region of interest" description="Disordered" evidence="1">
    <location>
        <begin position="890"/>
        <end position="965"/>
    </location>
</feature>
<gene>
    <name evidence="3" type="ORF">ERX46_03775</name>
</gene>
<dbReference type="GO" id="GO:0090313">
    <property type="term" value="P:regulation of protein targeting to membrane"/>
    <property type="evidence" value="ECO:0007669"/>
    <property type="project" value="TreeGrafter"/>
</dbReference>
<dbReference type="InterPro" id="IPR052894">
    <property type="entry name" value="AsmA-related"/>
</dbReference>
<feature type="compositionally biased region" description="Low complexity" evidence="1">
    <location>
        <begin position="538"/>
        <end position="554"/>
    </location>
</feature>
<proteinExistence type="predicted"/>
<feature type="compositionally biased region" description="Basic and acidic residues" evidence="1">
    <location>
        <begin position="890"/>
        <end position="913"/>
    </location>
</feature>
<keyword evidence="4" id="KW-1185">Reference proteome</keyword>
<dbReference type="PANTHER" id="PTHR30441">
    <property type="entry name" value="DUF748 DOMAIN-CONTAINING PROTEIN"/>
    <property type="match status" value="1"/>
</dbReference>
<keyword evidence="2" id="KW-0472">Membrane</keyword>
<dbReference type="GO" id="GO:0005886">
    <property type="term" value="C:plasma membrane"/>
    <property type="evidence" value="ECO:0007669"/>
    <property type="project" value="TreeGrafter"/>
</dbReference>
<feature type="compositionally biased region" description="Basic and acidic residues" evidence="1">
    <location>
        <begin position="923"/>
        <end position="965"/>
    </location>
</feature>
<feature type="transmembrane region" description="Helical" evidence="2">
    <location>
        <begin position="12"/>
        <end position="38"/>
    </location>
</feature>
<reference evidence="3 4" key="1">
    <citation type="submission" date="2019-02" db="EMBL/GenBank/DDBJ databases">
        <title>Genome sequence of the sea-ice species Brumimicrobium glaciale.</title>
        <authorList>
            <person name="Bowman J.P."/>
        </authorList>
    </citation>
    <scope>NUCLEOTIDE SEQUENCE [LARGE SCALE GENOMIC DNA]</scope>
    <source>
        <strain evidence="3 4">IC156</strain>
    </source>
</reference>
<name>A0A4Q4KME4_9FLAO</name>
<organism evidence="3 4">
    <name type="scientific">Brumimicrobium glaciale</name>
    <dbReference type="NCBI Taxonomy" id="200475"/>
    <lineage>
        <taxon>Bacteria</taxon>
        <taxon>Pseudomonadati</taxon>
        <taxon>Bacteroidota</taxon>
        <taxon>Flavobacteriia</taxon>
        <taxon>Flavobacteriales</taxon>
        <taxon>Crocinitomicaceae</taxon>
        <taxon>Brumimicrobium</taxon>
    </lineage>
</organism>
<dbReference type="PANTHER" id="PTHR30441:SF8">
    <property type="entry name" value="DUF748 DOMAIN-CONTAINING PROTEIN"/>
    <property type="match status" value="1"/>
</dbReference>
<accession>A0A4Q4KME4</accession>
<dbReference type="RefSeq" id="WP_130092514.1">
    <property type="nucleotide sequence ID" value="NZ_SETE01000002.1"/>
</dbReference>
<keyword evidence="2" id="KW-1133">Transmembrane helix</keyword>
<dbReference type="OrthoDB" id="596403at2"/>